<organism evidence="1 2">
    <name type="scientific">Henosepilachna vigintioctopunctata</name>
    <dbReference type="NCBI Taxonomy" id="420089"/>
    <lineage>
        <taxon>Eukaryota</taxon>
        <taxon>Metazoa</taxon>
        <taxon>Ecdysozoa</taxon>
        <taxon>Arthropoda</taxon>
        <taxon>Hexapoda</taxon>
        <taxon>Insecta</taxon>
        <taxon>Pterygota</taxon>
        <taxon>Neoptera</taxon>
        <taxon>Endopterygota</taxon>
        <taxon>Coleoptera</taxon>
        <taxon>Polyphaga</taxon>
        <taxon>Cucujiformia</taxon>
        <taxon>Coccinelloidea</taxon>
        <taxon>Coccinellidae</taxon>
        <taxon>Epilachninae</taxon>
        <taxon>Epilachnini</taxon>
        <taxon>Henosepilachna</taxon>
    </lineage>
</organism>
<accession>A0AAW1UDI3</accession>
<dbReference type="AlphaFoldDB" id="A0AAW1UDI3"/>
<reference evidence="1 2" key="1">
    <citation type="submission" date="2023-03" db="EMBL/GenBank/DDBJ databases">
        <title>Genome insight into feeding habits of ladybird beetles.</title>
        <authorList>
            <person name="Li H.-S."/>
            <person name="Huang Y.-H."/>
            <person name="Pang H."/>
        </authorList>
    </citation>
    <scope>NUCLEOTIDE SEQUENCE [LARGE SCALE GENOMIC DNA]</scope>
    <source>
        <strain evidence="1">SYSU_2023b</strain>
        <tissue evidence="1">Whole body</tissue>
    </source>
</reference>
<dbReference type="Proteomes" id="UP001431783">
    <property type="component" value="Unassembled WGS sequence"/>
</dbReference>
<protein>
    <submittedName>
        <fullName evidence="1">Uncharacterized protein</fullName>
    </submittedName>
</protein>
<gene>
    <name evidence="1" type="ORF">WA026_017246</name>
</gene>
<evidence type="ECO:0000313" key="1">
    <source>
        <dbReference type="EMBL" id="KAK9881727.1"/>
    </source>
</evidence>
<keyword evidence="2" id="KW-1185">Reference proteome</keyword>
<dbReference type="EMBL" id="JARQZJ010000070">
    <property type="protein sequence ID" value="KAK9881727.1"/>
    <property type="molecule type" value="Genomic_DNA"/>
</dbReference>
<name>A0AAW1UDI3_9CUCU</name>
<evidence type="ECO:0000313" key="2">
    <source>
        <dbReference type="Proteomes" id="UP001431783"/>
    </source>
</evidence>
<sequence length="75" mass="8837">MYFKRSVFFEEFSSDSFFSSPIHDEKVYGLRSARYMMSGDFRIPELRLGPPEGGNHLLVPPSPCQPRRRHSWICR</sequence>
<comment type="caution">
    <text evidence="1">The sequence shown here is derived from an EMBL/GenBank/DDBJ whole genome shotgun (WGS) entry which is preliminary data.</text>
</comment>
<proteinExistence type="predicted"/>